<dbReference type="InterPro" id="IPR046959">
    <property type="entry name" value="PRK1-6/SRF4-like"/>
</dbReference>
<evidence type="ECO:0008006" key="3">
    <source>
        <dbReference type="Google" id="ProtNLM"/>
    </source>
</evidence>
<dbReference type="Gene3D" id="3.80.10.10">
    <property type="entry name" value="Ribonuclease Inhibitor"/>
    <property type="match status" value="1"/>
</dbReference>
<accession>A0A7S4PDW7</accession>
<evidence type="ECO:0000256" key="1">
    <source>
        <dbReference type="SAM" id="MobiDB-lite"/>
    </source>
</evidence>
<protein>
    <recommendedName>
        <fullName evidence="3">Leucine-rich repeat protein</fullName>
    </recommendedName>
</protein>
<evidence type="ECO:0000313" key="2">
    <source>
        <dbReference type="EMBL" id="CAE2331887.1"/>
    </source>
</evidence>
<organism evidence="2">
    <name type="scientific">Paramoeba aestuarina</name>
    <dbReference type="NCBI Taxonomy" id="180227"/>
    <lineage>
        <taxon>Eukaryota</taxon>
        <taxon>Amoebozoa</taxon>
        <taxon>Discosea</taxon>
        <taxon>Flabellinia</taxon>
        <taxon>Dactylopodida</taxon>
        <taxon>Paramoebidae</taxon>
        <taxon>Paramoeba</taxon>
    </lineage>
</organism>
<proteinExistence type="predicted"/>
<dbReference type="PANTHER" id="PTHR48007:SF76">
    <property type="entry name" value="OS03G0145102 PROTEIN"/>
    <property type="match status" value="1"/>
</dbReference>
<dbReference type="AlphaFoldDB" id="A0A7S4PDW7"/>
<dbReference type="PANTHER" id="PTHR48007">
    <property type="entry name" value="LEUCINE-RICH REPEAT RECEPTOR-LIKE PROTEIN KINASE PXC1"/>
    <property type="match status" value="1"/>
</dbReference>
<feature type="compositionally biased region" description="Polar residues" evidence="1">
    <location>
        <begin position="298"/>
        <end position="308"/>
    </location>
</feature>
<name>A0A7S4PDW7_9EUKA</name>
<sequence length="316" mass="34483">MSIGTVIIIRTSDSTSPLGRLDYASLSQQALMELLIGGITNKDKIYGQEDVPELTGWGGVFLNENGEVHEIGWNILMLQGSIELKWVPSTVQKLLAYVNDLCGSVDLRGLPEGMKVLSLAQNQLTGELSLEHLPSTFETLALPTNSLSGSLNLKSLPKSLKWLFLDRNNFSGTIDMSKLPDRLEEINLNNNPISGETDFSHLPKSLRKLDISNTDLTGEVLVDGSLTAFNASDCQVKYTKNDDSEPQKSFLGQFSPFGLPQRDGWDIRSPFGLRQASAIPVFGQQSGSSSSDQPGLFINSSNAQGFSKETSHDTDE</sequence>
<gene>
    <name evidence="2" type="ORF">NAES01612_LOCUS22509</name>
</gene>
<feature type="region of interest" description="Disordered" evidence="1">
    <location>
        <begin position="282"/>
        <end position="316"/>
    </location>
</feature>
<reference evidence="2" key="1">
    <citation type="submission" date="2021-01" db="EMBL/GenBank/DDBJ databases">
        <authorList>
            <person name="Corre E."/>
            <person name="Pelletier E."/>
            <person name="Niang G."/>
            <person name="Scheremetjew M."/>
            <person name="Finn R."/>
            <person name="Kale V."/>
            <person name="Holt S."/>
            <person name="Cochrane G."/>
            <person name="Meng A."/>
            <person name="Brown T."/>
            <person name="Cohen L."/>
        </authorList>
    </citation>
    <scope>NUCLEOTIDE SEQUENCE</scope>
    <source>
        <strain evidence="2">SoJaBio B1-5/56/2</strain>
    </source>
</reference>
<dbReference type="InterPro" id="IPR032675">
    <property type="entry name" value="LRR_dom_sf"/>
</dbReference>
<dbReference type="EMBL" id="HBKR01034375">
    <property type="protein sequence ID" value="CAE2331887.1"/>
    <property type="molecule type" value="Transcribed_RNA"/>
</dbReference>
<dbReference type="InterPro" id="IPR001611">
    <property type="entry name" value="Leu-rich_rpt"/>
</dbReference>
<dbReference type="PROSITE" id="PS51450">
    <property type="entry name" value="LRR"/>
    <property type="match status" value="1"/>
</dbReference>
<dbReference type="SUPFAM" id="SSF52058">
    <property type="entry name" value="L domain-like"/>
    <property type="match status" value="1"/>
</dbReference>